<dbReference type="SMART" id="SM00727">
    <property type="entry name" value="STI1"/>
    <property type="match status" value="2"/>
</dbReference>
<dbReference type="Pfam" id="PF00515">
    <property type="entry name" value="TPR_1"/>
    <property type="match status" value="1"/>
</dbReference>
<dbReference type="Proteomes" id="UP000326759">
    <property type="component" value="Unassembled WGS sequence"/>
</dbReference>
<dbReference type="PANTHER" id="PTHR22904:SF523">
    <property type="entry name" value="STRESS-INDUCED-PHOSPHOPROTEIN 1"/>
    <property type="match status" value="1"/>
</dbReference>
<evidence type="ECO:0000313" key="10">
    <source>
        <dbReference type="EMBL" id="KAB7495336.1"/>
    </source>
</evidence>
<comment type="function">
    <text evidence="6">Acts as a co-chaperone for HSP90AA1. Mediates the association of the molecular chaperones HSPA8/HSC70 and HSP90.</text>
</comment>
<evidence type="ECO:0000313" key="11">
    <source>
        <dbReference type="Proteomes" id="UP000326759"/>
    </source>
</evidence>
<dbReference type="FunFam" id="1.25.40.10:FF:000020">
    <property type="entry name" value="Stress-induced phosphoprotein 1"/>
    <property type="match status" value="1"/>
</dbReference>
<dbReference type="FunFam" id="1.10.260.100:FF:000004">
    <property type="entry name" value="Putative stress-induced-phosphoprotein 1"/>
    <property type="match status" value="1"/>
</dbReference>
<dbReference type="SUPFAM" id="SSF48452">
    <property type="entry name" value="TPR-like"/>
    <property type="match status" value="3"/>
</dbReference>
<evidence type="ECO:0000256" key="8">
    <source>
        <dbReference type="SAM" id="MobiDB-lite"/>
    </source>
</evidence>
<dbReference type="GO" id="GO:0120293">
    <property type="term" value="C:dynein axonemal particle"/>
    <property type="evidence" value="ECO:0007669"/>
    <property type="project" value="UniProtKB-SubCell"/>
</dbReference>
<comment type="subcellular location">
    <subcellularLocation>
        <location evidence="4">Dynein axonemal particle</location>
    </subcellularLocation>
</comment>
<keyword evidence="2" id="KW-0677">Repeat</keyword>
<feature type="repeat" description="TPR" evidence="7">
    <location>
        <begin position="38"/>
        <end position="71"/>
    </location>
</feature>
<sequence>MEKALALKDEGNKALNGGNFEEAVKCYTHAIEIDPDNHVLYSNRSAAYAKMDKYTEALEDAEKTVSLKPDWTKGYSRKGAALAFLHRYPEAVAAYEKGLSLDPSNKQIEEGLTDCRNKMANRKLNPFSDPNLMAVLTMNPRTREFMKDPDYVKMITTLQNNPQSLGNYLTDKRIMTTVSVLLGMEFGPDMDMESDPPTPPKPKTPEQEVKKDEKMEVDLTDDQKKAFEEKEKGNIAYKSKKLDEALQHYNKAIELDSSNIMYYNNKAAVEVGRENRADYKLISKALNRIGNAYKQLKDYRKAKTYFEKSLSEHRTPGTKEELQQKEERLSYINPEKAEEEREKGNEDFKKGDYPSAIKHYSEAIKRSPGDAKIYSNRAACYTKLAEFNLGLKDCDECIKLDPTFVKGYVRKGKILQGLKQFSNAQDAYHKALDIDSNCQEATDGLNECRLAASNDPEEVRKRAMSDPEVQQILKDPAMRLILEQMQSDPRALQDNLE</sequence>
<feature type="repeat" description="TPR" evidence="7">
    <location>
        <begin position="337"/>
        <end position="370"/>
    </location>
</feature>
<keyword evidence="1" id="KW-0963">Cytoplasm</keyword>
<dbReference type="Gene3D" id="1.10.260.100">
    <property type="match status" value="2"/>
</dbReference>
<evidence type="ECO:0000256" key="7">
    <source>
        <dbReference type="PROSITE-ProRule" id="PRU00339"/>
    </source>
</evidence>
<dbReference type="Gene3D" id="1.25.40.10">
    <property type="entry name" value="Tetratricopeptide repeat domain"/>
    <property type="match status" value="4"/>
</dbReference>
<feature type="region of interest" description="Disordered" evidence="8">
    <location>
        <begin position="186"/>
        <end position="216"/>
    </location>
</feature>
<dbReference type="Pfam" id="PF17830">
    <property type="entry name" value="STI1-HOP_DP"/>
    <property type="match status" value="2"/>
</dbReference>
<dbReference type="OrthoDB" id="2423701at2759"/>
<feature type="compositionally biased region" description="Basic and acidic residues" evidence="8">
    <location>
        <begin position="203"/>
        <end position="216"/>
    </location>
</feature>
<keyword evidence="3 7" id="KW-0802">TPR repeat</keyword>
<feature type="repeat" description="TPR" evidence="7">
    <location>
        <begin position="226"/>
        <end position="259"/>
    </location>
</feature>
<evidence type="ECO:0000256" key="2">
    <source>
        <dbReference type="ARBA" id="ARBA00022737"/>
    </source>
</evidence>
<dbReference type="SMART" id="SM00028">
    <property type="entry name" value="TPR"/>
    <property type="match status" value="8"/>
</dbReference>
<keyword evidence="11" id="KW-1185">Reference proteome</keyword>
<reference evidence="10 11" key="1">
    <citation type="journal article" date="2019" name="PLoS Biol.">
        <title>Sex chromosomes control vertical transmission of feminizing Wolbachia symbionts in an isopod.</title>
        <authorList>
            <person name="Becking T."/>
            <person name="Chebbi M.A."/>
            <person name="Giraud I."/>
            <person name="Moumen B."/>
            <person name="Laverre T."/>
            <person name="Caubet Y."/>
            <person name="Peccoud J."/>
            <person name="Gilbert C."/>
            <person name="Cordaux R."/>
        </authorList>
    </citation>
    <scope>NUCLEOTIDE SEQUENCE [LARGE SCALE GENOMIC DNA]</scope>
    <source>
        <strain evidence="10">ANa2</strain>
        <tissue evidence="10">Whole body excluding digestive tract and cuticle</tissue>
    </source>
</reference>
<dbReference type="InterPro" id="IPR006636">
    <property type="entry name" value="STI1_HS-bd"/>
</dbReference>
<comment type="caution">
    <text evidence="10">The sequence shown here is derived from an EMBL/GenBank/DDBJ whole genome shotgun (WGS) entry which is preliminary data.</text>
</comment>
<dbReference type="InterPro" id="IPR011990">
    <property type="entry name" value="TPR-like_helical_dom_sf"/>
</dbReference>
<dbReference type="GO" id="GO:0051879">
    <property type="term" value="F:Hsp90 protein binding"/>
    <property type="evidence" value="ECO:0007669"/>
    <property type="project" value="TreeGrafter"/>
</dbReference>
<feature type="repeat" description="TPR" evidence="7">
    <location>
        <begin position="405"/>
        <end position="438"/>
    </location>
</feature>
<feature type="repeat" description="TPR" evidence="7">
    <location>
        <begin position="4"/>
        <end position="37"/>
    </location>
</feature>
<dbReference type="InterPro" id="IPR019734">
    <property type="entry name" value="TPR_rpt"/>
</dbReference>
<evidence type="ECO:0000256" key="4">
    <source>
        <dbReference type="ARBA" id="ARBA00024190"/>
    </source>
</evidence>
<dbReference type="AlphaFoldDB" id="A0A5N5SMV9"/>
<evidence type="ECO:0000259" key="9">
    <source>
        <dbReference type="SMART" id="SM00727"/>
    </source>
</evidence>
<dbReference type="PROSITE" id="PS50005">
    <property type="entry name" value="TPR"/>
    <property type="match status" value="7"/>
</dbReference>
<dbReference type="FunFam" id="1.25.40.10:FF:000027">
    <property type="entry name" value="stress-induced-phosphoprotein 1 isoform X1"/>
    <property type="match status" value="1"/>
</dbReference>
<evidence type="ECO:0000256" key="5">
    <source>
        <dbReference type="ARBA" id="ARBA00026193"/>
    </source>
</evidence>
<evidence type="ECO:0000256" key="3">
    <source>
        <dbReference type="ARBA" id="ARBA00022803"/>
    </source>
</evidence>
<protein>
    <recommendedName>
        <fullName evidence="5">Stress-induced-phosphoprotein 1</fullName>
    </recommendedName>
</protein>
<dbReference type="InterPro" id="IPR041243">
    <property type="entry name" value="STI1/HOP_DP"/>
</dbReference>
<name>A0A5N5SMV9_9CRUS</name>
<feature type="repeat" description="TPR" evidence="7">
    <location>
        <begin position="283"/>
        <end position="316"/>
    </location>
</feature>
<dbReference type="PANTHER" id="PTHR22904">
    <property type="entry name" value="TPR REPEAT CONTAINING PROTEIN"/>
    <property type="match status" value="1"/>
</dbReference>
<dbReference type="Pfam" id="PF13414">
    <property type="entry name" value="TPR_11"/>
    <property type="match status" value="3"/>
</dbReference>
<dbReference type="FunFam" id="1.10.260.100:FF:000002">
    <property type="entry name" value="Stress-induced-phosphoprotein 1 (Hsp70/Hsp90-organizing)"/>
    <property type="match status" value="1"/>
</dbReference>
<feature type="domain" description="STI1" evidence="9">
    <location>
        <begin position="456"/>
        <end position="495"/>
    </location>
</feature>
<evidence type="ECO:0000256" key="6">
    <source>
        <dbReference type="ARBA" id="ARBA00045590"/>
    </source>
</evidence>
<dbReference type="Pfam" id="PF13181">
    <property type="entry name" value="TPR_8"/>
    <property type="match status" value="2"/>
</dbReference>
<evidence type="ECO:0000256" key="1">
    <source>
        <dbReference type="ARBA" id="ARBA00022490"/>
    </source>
</evidence>
<accession>A0A5N5SMV9</accession>
<organism evidence="10 11">
    <name type="scientific">Armadillidium nasatum</name>
    <dbReference type="NCBI Taxonomy" id="96803"/>
    <lineage>
        <taxon>Eukaryota</taxon>
        <taxon>Metazoa</taxon>
        <taxon>Ecdysozoa</taxon>
        <taxon>Arthropoda</taxon>
        <taxon>Crustacea</taxon>
        <taxon>Multicrustacea</taxon>
        <taxon>Malacostraca</taxon>
        <taxon>Eumalacostraca</taxon>
        <taxon>Peracarida</taxon>
        <taxon>Isopoda</taxon>
        <taxon>Oniscidea</taxon>
        <taxon>Crinocheta</taxon>
        <taxon>Armadillidiidae</taxon>
        <taxon>Armadillidium</taxon>
    </lineage>
</organism>
<feature type="domain" description="STI1" evidence="9">
    <location>
        <begin position="129"/>
        <end position="168"/>
    </location>
</feature>
<proteinExistence type="predicted"/>
<dbReference type="EMBL" id="SEYY01022739">
    <property type="protein sequence ID" value="KAB7495336.1"/>
    <property type="molecule type" value="Genomic_DNA"/>
</dbReference>
<gene>
    <name evidence="10" type="primary">Stip1</name>
    <name evidence="10" type="ORF">Anas_02944</name>
</gene>
<feature type="repeat" description="TPR" evidence="7">
    <location>
        <begin position="72"/>
        <end position="105"/>
    </location>
</feature>